<proteinExistence type="predicted"/>
<accession>A0A9P8YGI2</accession>
<evidence type="ECO:0000313" key="3">
    <source>
        <dbReference type="Proteomes" id="UP000756346"/>
    </source>
</evidence>
<keyword evidence="1" id="KW-0732">Signal</keyword>
<reference evidence="2" key="1">
    <citation type="journal article" date="2021" name="Nat. Commun.">
        <title>Genetic determinants of endophytism in the Arabidopsis root mycobiome.</title>
        <authorList>
            <person name="Mesny F."/>
            <person name="Miyauchi S."/>
            <person name="Thiergart T."/>
            <person name="Pickel B."/>
            <person name="Atanasova L."/>
            <person name="Karlsson M."/>
            <person name="Huettel B."/>
            <person name="Barry K.W."/>
            <person name="Haridas S."/>
            <person name="Chen C."/>
            <person name="Bauer D."/>
            <person name="Andreopoulos W."/>
            <person name="Pangilinan J."/>
            <person name="LaButti K."/>
            <person name="Riley R."/>
            <person name="Lipzen A."/>
            <person name="Clum A."/>
            <person name="Drula E."/>
            <person name="Henrissat B."/>
            <person name="Kohler A."/>
            <person name="Grigoriev I.V."/>
            <person name="Martin F.M."/>
            <person name="Hacquard S."/>
        </authorList>
    </citation>
    <scope>NUCLEOTIDE SEQUENCE</scope>
    <source>
        <strain evidence="2">MPI-CAGE-CH-0230</strain>
    </source>
</reference>
<sequence>MSCICSTWMFFSGVSCWLMQTASTQTGRATAAQAWRHFRASRRFLPAVKSRSLIRMSRSWLGSYFPQTYDNVRYWPAIVSRVADSSSRMPRSLSLPAVPWSCRSRIWPLTSRFW</sequence>
<dbReference type="Proteomes" id="UP000756346">
    <property type="component" value="Unassembled WGS sequence"/>
</dbReference>
<dbReference type="RefSeq" id="XP_046017603.1">
    <property type="nucleotide sequence ID" value="XM_046152060.1"/>
</dbReference>
<dbReference type="EMBL" id="JAGTJQ010000001">
    <property type="protein sequence ID" value="KAH7039548.1"/>
    <property type="molecule type" value="Genomic_DNA"/>
</dbReference>
<evidence type="ECO:0000313" key="2">
    <source>
        <dbReference type="EMBL" id="KAH7039548.1"/>
    </source>
</evidence>
<name>A0A9P8YGI2_9PEZI</name>
<protein>
    <recommendedName>
        <fullName evidence="4">Secreted protein</fullName>
    </recommendedName>
</protein>
<organism evidence="2 3">
    <name type="scientific">Microdochium trichocladiopsis</name>
    <dbReference type="NCBI Taxonomy" id="1682393"/>
    <lineage>
        <taxon>Eukaryota</taxon>
        <taxon>Fungi</taxon>
        <taxon>Dikarya</taxon>
        <taxon>Ascomycota</taxon>
        <taxon>Pezizomycotina</taxon>
        <taxon>Sordariomycetes</taxon>
        <taxon>Xylariomycetidae</taxon>
        <taxon>Xylariales</taxon>
        <taxon>Microdochiaceae</taxon>
        <taxon>Microdochium</taxon>
    </lineage>
</organism>
<feature type="chain" id="PRO_5040512294" description="Secreted protein" evidence="1">
    <location>
        <begin position="25"/>
        <end position="114"/>
    </location>
</feature>
<feature type="signal peptide" evidence="1">
    <location>
        <begin position="1"/>
        <end position="24"/>
    </location>
</feature>
<gene>
    <name evidence="2" type="ORF">B0I36DRAFT_308886</name>
</gene>
<comment type="caution">
    <text evidence="2">The sequence shown here is derived from an EMBL/GenBank/DDBJ whole genome shotgun (WGS) entry which is preliminary data.</text>
</comment>
<evidence type="ECO:0008006" key="4">
    <source>
        <dbReference type="Google" id="ProtNLM"/>
    </source>
</evidence>
<evidence type="ECO:0000256" key="1">
    <source>
        <dbReference type="SAM" id="SignalP"/>
    </source>
</evidence>
<dbReference type="AlphaFoldDB" id="A0A9P8YGI2"/>
<dbReference type="GeneID" id="70181606"/>
<keyword evidence="3" id="KW-1185">Reference proteome</keyword>